<evidence type="ECO:0000313" key="3">
    <source>
        <dbReference type="EMBL" id="AGA25715.1"/>
    </source>
</evidence>
<keyword evidence="4" id="KW-1185">Reference proteome</keyword>
<dbReference type="InterPro" id="IPR036111">
    <property type="entry name" value="Mal/L-sulfo/L-lacto_DH-like_sf"/>
</dbReference>
<sequence>MTDVVRYRLDDLRRLATALGAGVGMTPARASAFASQLVWYDTTGAPSFGIETLPDWLERISKGEIDPGAEGTVTSEHLGTAVLDGGNGLPSLILARAGELAIEKARDAAIGLVRVTNINATGPAAGIAAEMAFGPFLSAILGPGPVWSLALPSGDGLPAVFDSTLEFNAVALPSKKTSARPTESTPLTLWAPWATAMVPPGGWLVAALGVKAIESLSGFHERVSSTMRLTDEAHGRLLPTIWETRRREARERGLLVTKASLTRFHQWANRLGVPLPSPVTQVPPSDRSPRGAV</sequence>
<dbReference type="STRING" id="886293.Sinac_1328"/>
<dbReference type="InterPro" id="IPR043143">
    <property type="entry name" value="Mal/L-sulf/L-lact_DH-like_NADP"/>
</dbReference>
<dbReference type="Proteomes" id="UP000010798">
    <property type="component" value="Chromosome"/>
</dbReference>
<dbReference type="Gene3D" id="3.30.1370.60">
    <property type="entry name" value="Hypothetical oxidoreductase yiak, domain 2"/>
    <property type="match status" value="1"/>
</dbReference>
<name>L0DA22_SINAD</name>
<protein>
    <submittedName>
        <fullName evidence="3">Malate/lactate dehydrogenase</fullName>
    </submittedName>
</protein>
<accession>L0DA22</accession>
<dbReference type="GO" id="GO:0016491">
    <property type="term" value="F:oxidoreductase activity"/>
    <property type="evidence" value="ECO:0007669"/>
    <property type="project" value="UniProtKB-KW"/>
</dbReference>
<dbReference type="HOGENOM" id="CLU_949625_0_0_0"/>
<dbReference type="eggNOG" id="COG2055">
    <property type="taxonomic scope" value="Bacteria"/>
</dbReference>
<keyword evidence="2" id="KW-0560">Oxidoreductase</keyword>
<evidence type="ECO:0000313" key="4">
    <source>
        <dbReference type="Proteomes" id="UP000010798"/>
    </source>
</evidence>
<dbReference type="InterPro" id="IPR003767">
    <property type="entry name" value="Malate/L-lactate_DH-like"/>
</dbReference>
<reference evidence="3 4" key="1">
    <citation type="submission" date="2012-02" db="EMBL/GenBank/DDBJ databases">
        <title>Complete sequence of chromosome of Singulisphaera acidiphila DSM 18658.</title>
        <authorList>
            <consortium name="US DOE Joint Genome Institute (JGI-PGF)"/>
            <person name="Lucas S."/>
            <person name="Copeland A."/>
            <person name="Lapidus A."/>
            <person name="Glavina del Rio T."/>
            <person name="Dalin E."/>
            <person name="Tice H."/>
            <person name="Bruce D."/>
            <person name="Goodwin L."/>
            <person name="Pitluck S."/>
            <person name="Peters L."/>
            <person name="Ovchinnikova G."/>
            <person name="Chertkov O."/>
            <person name="Kyrpides N."/>
            <person name="Mavromatis K."/>
            <person name="Ivanova N."/>
            <person name="Brettin T."/>
            <person name="Detter J.C."/>
            <person name="Han C."/>
            <person name="Larimer F."/>
            <person name="Land M."/>
            <person name="Hauser L."/>
            <person name="Markowitz V."/>
            <person name="Cheng J.-F."/>
            <person name="Hugenholtz P."/>
            <person name="Woyke T."/>
            <person name="Wu D."/>
            <person name="Tindall B."/>
            <person name="Pomrenke H."/>
            <person name="Brambilla E."/>
            <person name="Klenk H.-P."/>
            <person name="Eisen J.A."/>
        </authorList>
    </citation>
    <scope>NUCLEOTIDE SEQUENCE [LARGE SCALE GENOMIC DNA]</scope>
    <source>
        <strain evidence="4">ATCC BAA-1392 / DSM 18658 / VKM B-2454 / MOB10</strain>
    </source>
</reference>
<evidence type="ECO:0000256" key="1">
    <source>
        <dbReference type="ARBA" id="ARBA00006056"/>
    </source>
</evidence>
<organism evidence="3 4">
    <name type="scientific">Singulisphaera acidiphila (strain ATCC BAA-1392 / DSM 18658 / VKM B-2454 / MOB10)</name>
    <dbReference type="NCBI Taxonomy" id="886293"/>
    <lineage>
        <taxon>Bacteria</taxon>
        <taxon>Pseudomonadati</taxon>
        <taxon>Planctomycetota</taxon>
        <taxon>Planctomycetia</taxon>
        <taxon>Isosphaerales</taxon>
        <taxon>Isosphaeraceae</taxon>
        <taxon>Singulisphaera</taxon>
    </lineage>
</organism>
<dbReference type="SUPFAM" id="SSF89733">
    <property type="entry name" value="L-sulfolactate dehydrogenase-like"/>
    <property type="match status" value="1"/>
</dbReference>
<dbReference type="Gene3D" id="1.10.1530.10">
    <property type="match status" value="1"/>
</dbReference>
<evidence type="ECO:0000256" key="2">
    <source>
        <dbReference type="ARBA" id="ARBA00023002"/>
    </source>
</evidence>
<proteinExistence type="inferred from homology"/>
<dbReference type="PANTHER" id="PTHR11091:SF0">
    <property type="entry name" value="MALATE DEHYDROGENASE"/>
    <property type="match status" value="1"/>
</dbReference>
<comment type="similarity">
    <text evidence="1">Belongs to the LDH2/MDH2 oxidoreductase family.</text>
</comment>
<dbReference type="InterPro" id="IPR043144">
    <property type="entry name" value="Mal/L-sulf/L-lact_DH-like_ah"/>
</dbReference>
<dbReference type="KEGG" id="saci:Sinac_1328"/>
<dbReference type="RefSeq" id="WP_015244889.1">
    <property type="nucleotide sequence ID" value="NC_019892.1"/>
</dbReference>
<gene>
    <name evidence="3" type="ordered locus">Sinac_1328</name>
</gene>
<dbReference type="AlphaFoldDB" id="L0DA22"/>
<dbReference type="PANTHER" id="PTHR11091">
    <property type="entry name" value="OXIDOREDUCTASE-RELATED"/>
    <property type="match status" value="1"/>
</dbReference>
<dbReference type="Pfam" id="PF02615">
    <property type="entry name" value="Ldh_2"/>
    <property type="match status" value="1"/>
</dbReference>
<dbReference type="EMBL" id="CP003364">
    <property type="protein sequence ID" value="AGA25715.1"/>
    <property type="molecule type" value="Genomic_DNA"/>
</dbReference>
<dbReference type="OrthoDB" id="277904at2"/>